<dbReference type="Gene3D" id="3.40.50.720">
    <property type="entry name" value="NAD(P)-binding Rossmann-like Domain"/>
    <property type="match status" value="1"/>
</dbReference>
<feature type="domain" description="Gfo/Idh/MocA-like oxidoreductase N-terminal" evidence="1">
    <location>
        <begin position="4"/>
        <end position="119"/>
    </location>
</feature>
<dbReference type="GO" id="GO:0000166">
    <property type="term" value="F:nucleotide binding"/>
    <property type="evidence" value="ECO:0007669"/>
    <property type="project" value="InterPro"/>
</dbReference>
<feature type="domain" description="GFO/IDH/MocA-like oxidoreductase" evidence="2">
    <location>
        <begin position="136"/>
        <end position="260"/>
    </location>
</feature>
<dbReference type="InterPro" id="IPR036291">
    <property type="entry name" value="NAD(P)-bd_dom_sf"/>
</dbReference>
<protein>
    <submittedName>
        <fullName evidence="3">Gfo/Idh/MocA family oxidoreductase</fullName>
    </submittedName>
</protein>
<comment type="caution">
    <text evidence="3">The sequence shown here is derived from an EMBL/GenBank/DDBJ whole genome shotgun (WGS) entry which is preliminary data.</text>
</comment>
<evidence type="ECO:0000313" key="4">
    <source>
        <dbReference type="Proteomes" id="UP000697330"/>
    </source>
</evidence>
<dbReference type="PANTHER" id="PTHR43054">
    <property type="match status" value="1"/>
</dbReference>
<dbReference type="Pfam" id="PF01408">
    <property type="entry name" value="GFO_IDH_MocA"/>
    <property type="match status" value="1"/>
</dbReference>
<dbReference type="InterPro" id="IPR055170">
    <property type="entry name" value="GFO_IDH_MocA-like_dom"/>
</dbReference>
<dbReference type="RefSeq" id="WP_274958995.1">
    <property type="nucleotide sequence ID" value="NZ_DYWQ01000078.1"/>
</dbReference>
<gene>
    <name evidence="3" type="ORF">K8U72_05040</name>
</gene>
<sequence length="353" mass="37438">MDELRIATIGTSGICARFCDALAAYGGASLAGSYSRDIERARSFGAPRGARLFFDDLDALAGSAGVDAVYIASPNALHAAQALRLISGGKHVLVEKSFASNEREAREVFDAARSAGVVALEATRNLHTPSFGAIERIVSEGLGPVRLASLRFSKVSSRMPRLLAGERVNIFDPALSAGALMDIGVYCVEPAIALFGRPDEVRALSVTAPVPGCPEGDPCSTIDLAGEVVLGYADKVVSLSYGKASDGMLPSQVEGERGTLVWEPTSGPERLWLHECAASGQVFRVEQAEMAPVEVEVPENDMVCELADFVAAARGDAAALAARERFERVTLESLAVMDEVRRQVGVRFPADLR</sequence>
<name>A0A921GE76_9ACTN</name>
<evidence type="ECO:0000313" key="3">
    <source>
        <dbReference type="EMBL" id="HJF45135.1"/>
    </source>
</evidence>
<proteinExistence type="predicted"/>
<dbReference type="Proteomes" id="UP000697330">
    <property type="component" value="Unassembled WGS sequence"/>
</dbReference>
<dbReference type="InterPro" id="IPR000683">
    <property type="entry name" value="Gfo/Idh/MocA-like_OxRdtase_N"/>
</dbReference>
<dbReference type="Pfam" id="PF22725">
    <property type="entry name" value="GFO_IDH_MocA_C3"/>
    <property type="match status" value="1"/>
</dbReference>
<dbReference type="Gene3D" id="3.30.360.10">
    <property type="entry name" value="Dihydrodipicolinate Reductase, domain 2"/>
    <property type="match status" value="1"/>
</dbReference>
<reference evidence="3" key="1">
    <citation type="journal article" date="2021" name="PeerJ">
        <title>Extensive microbial diversity within the chicken gut microbiome revealed by metagenomics and culture.</title>
        <authorList>
            <person name="Gilroy R."/>
            <person name="Ravi A."/>
            <person name="Getino M."/>
            <person name="Pursley I."/>
            <person name="Horton D.L."/>
            <person name="Alikhan N.F."/>
            <person name="Baker D."/>
            <person name="Gharbi K."/>
            <person name="Hall N."/>
            <person name="Watson M."/>
            <person name="Adriaenssens E.M."/>
            <person name="Foster-Nyarko E."/>
            <person name="Jarju S."/>
            <person name="Secka A."/>
            <person name="Antonio M."/>
            <person name="Oren A."/>
            <person name="Chaudhuri R.R."/>
            <person name="La Ragione R."/>
            <person name="Hildebrand F."/>
            <person name="Pallen M.J."/>
        </authorList>
    </citation>
    <scope>NUCLEOTIDE SEQUENCE</scope>
    <source>
        <strain evidence="3">CHK124-7917</strain>
    </source>
</reference>
<evidence type="ECO:0000259" key="2">
    <source>
        <dbReference type="Pfam" id="PF22725"/>
    </source>
</evidence>
<reference evidence="3" key="2">
    <citation type="submission" date="2021-09" db="EMBL/GenBank/DDBJ databases">
        <authorList>
            <person name="Gilroy R."/>
        </authorList>
    </citation>
    <scope>NUCLEOTIDE SEQUENCE</scope>
    <source>
        <strain evidence="3">CHK124-7917</strain>
    </source>
</reference>
<evidence type="ECO:0000259" key="1">
    <source>
        <dbReference type="Pfam" id="PF01408"/>
    </source>
</evidence>
<dbReference type="PANTHER" id="PTHR43054:SF1">
    <property type="entry name" value="SCYLLO-INOSITOL 2-DEHYDROGENASE (NADP(+)) IOLU"/>
    <property type="match status" value="1"/>
</dbReference>
<dbReference type="SUPFAM" id="SSF55347">
    <property type="entry name" value="Glyceraldehyde-3-phosphate dehydrogenase-like, C-terminal domain"/>
    <property type="match status" value="1"/>
</dbReference>
<organism evidence="3 4">
    <name type="scientific">Thermophilibacter provencensis</name>
    <dbReference type="NCBI Taxonomy" id="1852386"/>
    <lineage>
        <taxon>Bacteria</taxon>
        <taxon>Bacillati</taxon>
        <taxon>Actinomycetota</taxon>
        <taxon>Coriobacteriia</taxon>
        <taxon>Coriobacteriales</taxon>
        <taxon>Atopobiaceae</taxon>
        <taxon>Thermophilibacter</taxon>
    </lineage>
</organism>
<dbReference type="EMBL" id="DYWQ01000078">
    <property type="protein sequence ID" value="HJF45135.1"/>
    <property type="molecule type" value="Genomic_DNA"/>
</dbReference>
<dbReference type="AlphaFoldDB" id="A0A921GE76"/>
<dbReference type="SUPFAM" id="SSF51735">
    <property type="entry name" value="NAD(P)-binding Rossmann-fold domains"/>
    <property type="match status" value="1"/>
</dbReference>
<accession>A0A921GE76</accession>